<dbReference type="Proteomes" id="UP000199310">
    <property type="component" value="Unassembled WGS sequence"/>
</dbReference>
<evidence type="ECO:0000256" key="1">
    <source>
        <dbReference type="SAM" id="SignalP"/>
    </source>
</evidence>
<name>A0A1I0S560_9BACT</name>
<evidence type="ECO:0000313" key="3">
    <source>
        <dbReference type="Proteomes" id="UP000199310"/>
    </source>
</evidence>
<keyword evidence="1" id="KW-0732">Signal</keyword>
<organism evidence="2 3">
    <name type="scientific">Chitinophaga arvensicola</name>
    <dbReference type="NCBI Taxonomy" id="29529"/>
    <lineage>
        <taxon>Bacteria</taxon>
        <taxon>Pseudomonadati</taxon>
        <taxon>Bacteroidota</taxon>
        <taxon>Chitinophagia</taxon>
        <taxon>Chitinophagales</taxon>
        <taxon>Chitinophagaceae</taxon>
        <taxon>Chitinophaga</taxon>
    </lineage>
</organism>
<keyword evidence="3" id="KW-1185">Reference proteome</keyword>
<evidence type="ECO:0000313" key="2">
    <source>
        <dbReference type="EMBL" id="SEW49981.1"/>
    </source>
</evidence>
<gene>
    <name evidence="2" type="ORF">SAMN04488122_3654</name>
</gene>
<dbReference type="RefSeq" id="WP_089897068.1">
    <property type="nucleotide sequence ID" value="NZ_FOJG01000002.1"/>
</dbReference>
<dbReference type="AlphaFoldDB" id="A0A1I0S560"/>
<protein>
    <submittedName>
        <fullName evidence="2">Uncharacterized protein</fullName>
    </submittedName>
</protein>
<dbReference type="OrthoDB" id="881845at2"/>
<dbReference type="EMBL" id="FOJG01000002">
    <property type="protein sequence ID" value="SEW49981.1"/>
    <property type="molecule type" value="Genomic_DNA"/>
</dbReference>
<proteinExistence type="predicted"/>
<dbReference type="STRING" id="29529.SAMN04488122_3654"/>
<reference evidence="3" key="1">
    <citation type="submission" date="2016-10" db="EMBL/GenBank/DDBJ databases">
        <authorList>
            <person name="Varghese N."/>
            <person name="Submissions S."/>
        </authorList>
    </citation>
    <scope>NUCLEOTIDE SEQUENCE [LARGE SCALE GENOMIC DNA]</scope>
    <source>
        <strain evidence="3">DSM 3695</strain>
    </source>
</reference>
<feature type="chain" id="PRO_5011715534" evidence="1">
    <location>
        <begin position="24"/>
        <end position="117"/>
    </location>
</feature>
<accession>A0A1I0S560</accession>
<sequence>MAPYFIKTLLSLLLVVASADLLAQDNDFELLSKAAKDTSIRFPLDYKISRPRLEYPHWDNDFDIYYHFLTPAIRKTQASMSYTQNGVITTMTPNSIIPHAQLDTTTTVDDPTKFIGT</sequence>
<feature type="signal peptide" evidence="1">
    <location>
        <begin position="1"/>
        <end position="23"/>
    </location>
</feature>